<dbReference type="InterPro" id="IPR009003">
    <property type="entry name" value="Peptidase_S1_PA"/>
</dbReference>
<dbReference type="Proteomes" id="UP000826300">
    <property type="component" value="Chromosome"/>
</dbReference>
<dbReference type="KEGG" id="nsm:JO391_07720"/>
<dbReference type="Pfam" id="PF00089">
    <property type="entry name" value="Trypsin"/>
    <property type="match status" value="1"/>
</dbReference>
<dbReference type="GO" id="GO:0006508">
    <property type="term" value="P:proteolysis"/>
    <property type="evidence" value="ECO:0007669"/>
    <property type="project" value="UniProtKB-KW"/>
</dbReference>
<evidence type="ECO:0000256" key="1">
    <source>
        <dbReference type="ARBA" id="ARBA00022729"/>
    </source>
</evidence>
<sequence>MALLVVGMLVQLAGAASAGQAAAQEKARALEPEEALAYRAVGRVNLAGNRSCTGTLVSERLVLTAAHCLFNPVTGQRSVAASIRFVAGLWQTDFAALRGVARTAVLPGFAPGGDVADLAVLELDEPVKDVEPITVAPWDAHGPVAVVAYGRDRAWRPSIREGCGVSRADIALAVLDCTVVPGVSGAPVLVGQGDAMRLVAVVSAKYGKPVEAGPALVVMPAELMAALVAALE</sequence>
<dbReference type="PANTHER" id="PTHR15462:SF8">
    <property type="entry name" value="SERINE PROTEASE"/>
    <property type="match status" value="1"/>
</dbReference>
<accession>A0A8G0ZVS3</accession>
<dbReference type="InterPro" id="IPR043504">
    <property type="entry name" value="Peptidase_S1_PA_chymotrypsin"/>
</dbReference>
<dbReference type="PROSITE" id="PS00134">
    <property type="entry name" value="TRYPSIN_HIS"/>
    <property type="match status" value="1"/>
</dbReference>
<evidence type="ECO:0000259" key="3">
    <source>
        <dbReference type="PROSITE" id="PS50240"/>
    </source>
</evidence>
<evidence type="ECO:0000313" key="5">
    <source>
        <dbReference type="Proteomes" id="UP000826300"/>
    </source>
</evidence>
<keyword evidence="5" id="KW-1185">Reference proteome</keyword>
<dbReference type="RefSeq" id="WP_220663877.1">
    <property type="nucleotide sequence ID" value="NZ_CP069370.1"/>
</dbReference>
<keyword evidence="1 2" id="KW-0732">Signal</keyword>
<evidence type="ECO:0000256" key="2">
    <source>
        <dbReference type="SAM" id="SignalP"/>
    </source>
</evidence>
<dbReference type="InterPro" id="IPR018114">
    <property type="entry name" value="TRYPSIN_HIS"/>
</dbReference>
<dbReference type="EMBL" id="CP069370">
    <property type="protein sequence ID" value="QYZ71374.1"/>
    <property type="molecule type" value="Genomic_DNA"/>
</dbReference>
<dbReference type="PROSITE" id="PS50240">
    <property type="entry name" value="TRYPSIN_DOM"/>
    <property type="match status" value="1"/>
</dbReference>
<keyword evidence="4" id="KW-0645">Protease</keyword>
<dbReference type="Gene3D" id="2.40.10.10">
    <property type="entry name" value="Trypsin-like serine proteases"/>
    <property type="match status" value="2"/>
</dbReference>
<evidence type="ECO:0000313" key="4">
    <source>
        <dbReference type="EMBL" id="QYZ71374.1"/>
    </source>
</evidence>
<dbReference type="InterPro" id="IPR001254">
    <property type="entry name" value="Trypsin_dom"/>
</dbReference>
<dbReference type="PANTHER" id="PTHR15462">
    <property type="entry name" value="SERINE PROTEASE"/>
    <property type="match status" value="1"/>
</dbReference>
<dbReference type="GO" id="GO:0004252">
    <property type="term" value="F:serine-type endopeptidase activity"/>
    <property type="evidence" value="ECO:0007669"/>
    <property type="project" value="InterPro"/>
</dbReference>
<feature type="signal peptide" evidence="2">
    <location>
        <begin position="1"/>
        <end position="18"/>
    </location>
</feature>
<feature type="domain" description="Peptidase S1" evidence="3">
    <location>
        <begin position="12"/>
        <end position="209"/>
    </location>
</feature>
<feature type="chain" id="PRO_5034507804" evidence="2">
    <location>
        <begin position="19"/>
        <end position="232"/>
    </location>
</feature>
<organism evidence="4 5">
    <name type="scientific">Neotabrizicola shimadae</name>
    <dbReference type="NCBI Taxonomy" id="2807096"/>
    <lineage>
        <taxon>Bacteria</taxon>
        <taxon>Pseudomonadati</taxon>
        <taxon>Pseudomonadota</taxon>
        <taxon>Alphaproteobacteria</taxon>
        <taxon>Rhodobacterales</taxon>
        <taxon>Paracoccaceae</taxon>
        <taxon>Neotabrizicola</taxon>
    </lineage>
</organism>
<reference evidence="4" key="1">
    <citation type="submission" date="2021-02" db="EMBL/GenBank/DDBJ databases">
        <title>Rhodobacter shimadae sp. nov., an aerobic anoxygenic phototrophic bacterium isolated from a hot spring.</title>
        <authorList>
            <person name="Muramatsu S."/>
            <person name="Haruta S."/>
            <person name="Hirose S."/>
            <person name="Hanada S."/>
        </authorList>
    </citation>
    <scope>NUCLEOTIDE SEQUENCE</scope>
    <source>
        <strain evidence="4">N10</strain>
    </source>
</reference>
<dbReference type="InterPro" id="IPR050966">
    <property type="entry name" value="Glutamyl_endopeptidase"/>
</dbReference>
<proteinExistence type="predicted"/>
<name>A0A8G0ZVS3_9RHOB</name>
<gene>
    <name evidence="4" type="ORF">JO391_07720</name>
</gene>
<protein>
    <submittedName>
        <fullName evidence="4">Trypsin-like serine protease</fullName>
    </submittedName>
</protein>
<dbReference type="AlphaFoldDB" id="A0A8G0ZVS3"/>
<keyword evidence="4" id="KW-0378">Hydrolase</keyword>
<dbReference type="SUPFAM" id="SSF50494">
    <property type="entry name" value="Trypsin-like serine proteases"/>
    <property type="match status" value="1"/>
</dbReference>